<evidence type="ECO:0000313" key="1">
    <source>
        <dbReference type="EMBL" id="KAF5378717.1"/>
    </source>
</evidence>
<accession>A0A8H5H8M4</accession>
<protein>
    <submittedName>
        <fullName evidence="1">Uncharacterized protein</fullName>
    </submittedName>
</protein>
<sequence>MIPSCFRPFSFIGMRKNNLIPHWRDRWTTTCTEPGIGDRVYERTWDNQRNKGSTVDSTDSTSKSPPIIIAALPITDSLSVPDLLKMHRQIIFGLLDHNVRVASYSCDGTETERSLQRHFAASAASFVDIKIPYTRNGDKNKLFLQVPVFWGVPIIMVQDSEHALKTFRNNLFSGARLLVMGNLAAFFQQIHDLAFEDDSPLYHRDVNKLDRQDDNAACRLFLSFSPPIPLRSSP</sequence>
<dbReference type="AlphaFoldDB" id="A0A8H5H8M4"/>
<dbReference type="EMBL" id="JAACJN010000074">
    <property type="protein sequence ID" value="KAF5378717.1"/>
    <property type="molecule type" value="Genomic_DNA"/>
</dbReference>
<gene>
    <name evidence="1" type="ORF">D9757_010757</name>
</gene>
<reference evidence="1 2" key="1">
    <citation type="journal article" date="2020" name="ISME J.">
        <title>Uncovering the hidden diversity of litter-decomposition mechanisms in mushroom-forming fungi.</title>
        <authorList>
            <person name="Floudas D."/>
            <person name="Bentzer J."/>
            <person name="Ahren D."/>
            <person name="Johansson T."/>
            <person name="Persson P."/>
            <person name="Tunlid A."/>
        </authorList>
    </citation>
    <scope>NUCLEOTIDE SEQUENCE [LARGE SCALE GENOMIC DNA]</scope>
    <source>
        <strain evidence="1 2">CBS 406.79</strain>
    </source>
</reference>
<name>A0A8H5H8M4_9AGAR</name>
<proteinExistence type="predicted"/>
<dbReference type="OrthoDB" id="3268677at2759"/>
<comment type="caution">
    <text evidence="1">The sequence shown here is derived from an EMBL/GenBank/DDBJ whole genome shotgun (WGS) entry which is preliminary data.</text>
</comment>
<organism evidence="1 2">
    <name type="scientific">Collybiopsis confluens</name>
    <dbReference type="NCBI Taxonomy" id="2823264"/>
    <lineage>
        <taxon>Eukaryota</taxon>
        <taxon>Fungi</taxon>
        <taxon>Dikarya</taxon>
        <taxon>Basidiomycota</taxon>
        <taxon>Agaricomycotina</taxon>
        <taxon>Agaricomycetes</taxon>
        <taxon>Agaricomycetidae</taxon>
        <taxon>Agaricales</taxon>
        <taxon>Marasmiineae</taxon>
        <taxon>Omphalotaceae</taxon>
        <taxon>Collybiopsis</taxon>
    </lineage>
</organism>
<evidence type="ECO:0000313" key="2">
    <source>
        <dbReference type="Proteomes" id="UP000518752"/>
    </source>
</evidence>
<dbReference type="Proteomes" id="UP000518752">
    <property type="component" value="Unassembled WGS sequence"/>
</dbReference>
<keyword evidence="2" id="KW-1185">Reference proteome</keyword>